<dbReference type="EMBL" id="BMMZ01000014">
    <property type="protein sequence ID" value="GGL79154.1"/>
    <property type="molecule type" value="Genomic_DNA"/>
</dbReference>
<reference evidence="3" key="1">
    <citation type="journal article" date="2014" name="Int. J. Syst. Evol. Microbiol.">
        <title>Complete genome sequence of Corynebacterium casei LMG S-19264T (=DSM 44701T), isolated from a smear-ripened cheese.</title>
        <authorList>
            <consortium name="US DOE Joint Genome Institute (JGI-PGF)"/>
            <person name="Walter F."/>
            <person name="Albersmeier A."/>
            <person name="Kalinowski J."/>
            <person name="Ruckert C."/>
        </authorList>
    </citation>
    <scope>NUCLEOTIDE SEQUENCE</scope>
    <source>
        <strain evidence="3">CGMCC 4.7306</strain>
    </source>
</reference>
<feature type="transmembrane region" description="Helical" evidence="1">
    <location>
        <begin position="65"/>
        <end position="83"/>
    </location>
</feature>
<evidence type="ECO:0000259" key="2">
    <source>
        <dbReference type="Pfam" id="PF20182"/>
    </source>
</evidence>
<feature type="transmembrane region" description="Helical" evidence="1">
    <location>
        <begin position="214"/>
        <end position="236"/>
    </location>
</feature>
<sequence>MMLTAAVAIAWSAAIYRLVVSASQSRTLWRSSFTAVTITVAIASTLYDFRLAIDRYLSAPNLADLLARLTISVGAGFLLVYLHTLRSDTVPVGALVGYATVTVAVLITMSSAWLLGSFHSREIDDLLTVLSTDVAVYCLAFWSMLGVSLAAMSWTCFGRWRTAHHQDPAREVSMLLIAGAGILGLAVVVLWALSLVLTMANHAGADANAAGDRLLPVAAAMSSVGIISLLVVPYLATLHVTRMRWRALRPLWRALVERYPEVHLEAQPQGGPLTRLQFGLERMIIEIFDALRIAPVGDYPADVGKAEAIIRAIMTNPVRQANRHAADLLDHSESRDDDLDQLIALAGAFERLHHASS</sequence>
<organism evidence="3 4">
    <name type="scientific">Microlunatus endophyticus</name>
    <dbReference type="NCBI Taxonomy" id="1716077"/>
    <lineage>
        <taxon>Bacteria</taxon>
        <taxon>Bacillati</taxon>
        <taxon>Actinomycetota</taxon>
        <taxon>Actinomycetes</taxon>
        <taxon>Propionibacteriales</taxon>
        <taxon>Propionibacteriaceae</taxon>
        <taxon>Microlunatus</taxon>
    </lineage>
</organism>
<evidence type="ECO:0000256" key="1">
    <source>
        <dbReference type="SAM" id="Phobius"/>
    </source>
</evidence>
<protein>
    <recommendedName>
        <fullName evidence="2">DUF6545 domain-containing protein</fullName>
    </recommendedName>
</protein>
<dbReference type="InterPro" id="IPR046675">
    <property type="entry name" value="DUF6545"/>
</dbReference>
<keyword evidence="1" id="KW-0812">Transmembrane</keyword>
<evidence type="ECO:0000313" key="4">
    <source>
        <dbReference type="Proteomes" id="UP000613840"/>
    </source>
</evidence>
<gene>
    <name evidence="3" type="ORF">GCM10011575_41920</name>
</gene>
<feature type="domain" description="DUF6545" evidence="2">
    <location>
        <begin position="242"/>
        <end position="326"/>
    </location>
</feature>
<feature type="transmembrane region" description="Helical" evidence="1">
    <location>
        <begin position="134"/>
        <end position="160"/>
    </location>
</feature>
<name>A0A917SH75_9ACTN</name>
<dbReference type="AlphaFoldDB" id="A0A917SH75"/>
<reference evidence="3" key="2">
    <citation type="submission" date="2020-09" db="EMBL/GenBank/DDBJ databases">
        <authorList>
            <person name="Sun Q."/>
            <person name="Zhou Y."/>
        </authorList>
    </citation>
    <scope>NUCLEOTIDE SEQUENCE</scope>
    <source>
        <strain evidence="3">CGMCC 4.7306</strain>
    </source>
</reference>
<dbReference type="Pfam" id="PF20182">
    <property type="entry name" value="DUF6545"/>
    <property type="match status" value="1"/>
</dbReference>
<keyword evidence="4" id="KW-1185">Reference proteome</keyword>
<comment type="caution">
    <text evidence="3">The sequence shown here is derived from an EMBL/GenBank/DDBJ whole genome shotgun (WGS) entry which is preliminary data.</text>
</comment>
<evidence type="ECO:0000313" key="3">
    <source>
        <dbReference type="EMBL" id="GGL79154.1"/>
    </source>
</evidence>
<feature type="transmembrane region" description="Helical" evidence="1">
    <location>
        <begin position="95"/>
        <end position="114"/>
    </location>
</feature>
<keyword evidence="1" id="KW-1133">Transmembrane helix</keyword>
<proteinExistence type="predicted"/>
<keyword evidence="1" id="KW-0472">Membrane</keyword>
<feature type="transmembrane region" description="Helical" evidence="1">
    <location>
        <begin position="172"/>
        <end position="194"/>
    </location>
</feature>
<dbReference type="Proteomes" id="UP000613840">
    <property type="component" value="Unassembled WGS sequence"/>
</dbReference>
<accession>A0A917SH75</accession>